<sequence length="182" mass="21185">MIDLQQLLDSIDDSPDDSSRSEATLRLLCSTVRRYNQTCEELERLKESTGFDKPFPILRLPREIRDEIYTYSLRAASWVETTPRILLAAADYAFKPPTSGILRTNKQIYHEAIEILYSKNIFKFHEPEHLFAFEDQIGSENCMRVREMSIWIMFPSVPDSVPSYWITALKACRLWKICTPGD</sequence>
<proteinExistence type="predicted"/>
<dbReference type="Pfam" id="PF24864">
    <property type="entry name" value="DUF7730"/>
    <property type="match status" value="1"/>
</dbReference>
<accession>A0A2J6PEI0</accession>
<reference evidence="2 3" key="1">
    <citation type="submission" date="2016-05" db="EMBL/GenBank/DDBJ databases">
        <title>A degradative enzymes factory behind the ericoid mycorrhizal symbiosis.</title>
        <authorList>
            <consortium name="DOE Joint Genome Institute"/>
            <person name="Martino E."/>
            <person name="Morin E."/>
            <person name="Grelet G."/>
            <person name="Kuo A."/>
            <person name="Kohler A."/>
            <person name="Daghino S."/>
            <person name="Barry K."/>
            <person name="Choi C."/>
            <person name="Cichocki N."/>
            <person name="Clum A."/>
            <person name="Copeland A."/>
            <person name="Hainaut M."/>
            <person name="Haridas S."/>
            <person name="Labutti K."/>
            <person name="Lindquist E."/>
            <person name="Lipzen A."/>
            <person name="Khouja H.-R."/>
            <person name="Murat C."/>
            <person name="Ohm R."/>
            <person name="Olson A."/>
            <person name="Spatafora J."/>
            <person name="Veneault-Fourrey C."/>
            <person name="Henrissat B."/>
            <person name="Grigoriev I."/>
            <person name="Martin F."/>
            <person name="Perotto S."/>
        </authorList>
    </citation>
    <scope>NUCLEOTIDE SEQUENCE [LARGE SCALE GENOMIC DNA]</scope>
    <source>
        <strain evidence="2 3">UAMH 7357</strain>
    </source>
</reference>
<dbReference type="PANTHER" id="PTHR42085">
    <property type="entry name" value="F-BOX DOMAIN-CONTAINING PROTEIN"/>
    <property type="match status" value="1"/>
</dbReference>
<dbReference type="InterPro" id="IPR056632">
    <property type="entry name" value="DUF7730"/>
</dbReference>
<gene>
    <name evidence="2" type="ORF">NA56DRAFT_652465</name>
</gene>
<evidence type="ECO:0000313" key="3">
    <source>
        <dbReference type="Proteomes" id="UP000235672"/>
    </source>
</evidence>
<dbReference type="InterPro" id="IPR038883">
    <property type="entry name" value="AN11006-like"/>
</dbReference>
<dbReference type="OrthoDB" id="62952at2759"/>
<evidence type="ECO:0000259" key="1">
    <source>
        <dbReference type="Pfam" id="PF24864"/>
    </source>
</evidence>
<dbReference type="EMBL" id="KZ613549">
    <property type="protein sequence ID" value="PMD12461.1"/>
    <property type="molecule type" value="Genomic_DNA"/>
</dbReference>
<keyword evidence="3" id="KW-1185">Reference proteome</keyword>
<dbReference type="Proteomes" id="UP000235672">
    <property type="component" value="Unassembled WGS sequence"/>
</dbReference>
<dbReference type="AlphaFoldDB" id="A0A2J6PEI0"/>
<dbReference type="PANTHER" id="PTHR42085:SF8">
    <property type="entry name" value="F-BOX DOMAIN-CONTAINING PROTEIN"/>
    <property type="match status" value="1"/>
</dbReference>
<name>A0A2J6PEI0_9HELO</name>
<feature type="domain" description="DUF7730" evidence="1">
    <location>
        <begin position="100"/>
        <end position="152"/>
    </location>
</feature>
<protein>
    <recommendedName>
        <fullName evidence="1">DUF7730 domain-containing protein</fullName>
    </recommendedName>
</protein>
<evidence type="ECO:0000313" key="2">
    <source>
        <dbReference type="EMBL" id="PMD12461.1"/>
    </source>
</evidence>
<organism evidence="2 3">
    <name type="scientific">Hyaloscypha hepaticicola</name>
    <dbReference type="NCBI Taxonomy" id="2082293"/>
    <lineage>
        <taxon>Eukaryota</taxon>
        <taxon>Fungi</taxon>
        <taxon>Dikarya</taxon>
        <taxon>Ascomycota</taxon>
        <taxon>Pezizomycotina</taxon>
        <taxon>Leotiomycetes</taxon>
        <taxon>Helotiales</taxon>
        <taxon>Hyaloscyphaceae</taxon>
        <taxon>Hyaloscypha</taxon>
    </lineage>
</organism>
<dbReference type="STRING" id="1745343.A0A2J6PEI0"/>